<keyword evidence="9" id="KW-1185">Reference proteome</keyword>
<protein>
    <recommendedName>
        <fullName evidence="1">ADP-ribosyl cyclase/cyclic ADP-ribose hydrolase</fullName>
        <ecNumber evidence="1">3.2.2.6</ecNumber>
    </recommendedName>
</protein>
<evidence type="ECO:0000256" key="3">
    <source>
        <dbReference type="ARBA" id="ARBA00022737"/>
    </source>
</evidence>
<dbReference type="Pfam" id="PF01582">
    <property type="entry name" value="TIR"/>
    <property type="match status" value="1"/>
</dbReference>
<keyword evidence="4" id="KW-0378">Hydrolase</keyword>
<dbReference type="Gene3D" id="3.40.50.300">
    <property type="entry name" value="P-loop containing nucleotide triphosphate hydrolases"/>
    <property type="match status" value="1"/>
</dbReference>
<evidence type="ECO:0000256" key="2">
    <source>
        <dbReference type="ARBA" id="ARBA00022614"/>
    </source>
</evidence>
<comment type="catalytic activity">
    <reaction evidence="6">
        <text>NAD(+) + H2O = ADP-D-ribose + nicotinamide + H(+)</text>
        <dbReference type="Rhea" id="RHEA:16301"/>
        <dbReference type="ChEBI" id="CHEBI:15377"/>
        <dbReference type="ChEBI" id="CHEBI:15378"/>
        <dbReference type="ChEBI" id="CHEBI:17154"/>
        <dbReference type="ChEBI" id="CHEBI:57540"/>
        <dbReference type="ChEBI" id="CHEBI:57967"/>
        <dbReference type="EC" id="3.2.2.6"/>
    </reaction>
    <physiologicalReaction direction="left-to-right" evidence="6">
        <dbReference type="Rhea" id="RHEA:16302"/>
    </physiologicalReaction>
</comment>
<dbReference type="GO" id="GO:0043531">
    <property type="term" value="F:ADP binding"/>
    <property type="evidence" value="ECO:0007669"/>
    <property type="project" value="InterPro"/>
</dbReference>
<evidence type="ECO:0000256" key="4">
    <source>
        <dbReference type="ARBA" id="ARBA00022801"/>
    </source>
</evidence>
<sequence length="1283" mass="145380">MVVFLLFLNIFLFVYIWRFIIRNPNVSPSPSTTSTLTTAQPQVIKYHDVFLSFRGEDTRVGFTSHLHAALNRKQILTFIDYQLVRGDEISASLLRTIEEAKLSVIVFSENYASSKWCLEELAKIIERRRNNRQIVIPVFYKVDPSHVRNQTGSFGHALARLIKKKALTMDTEQSFRKALTDAANLSGRSLGNSELEPEFIEKIVGDVLEKLHAMSSSHSTPAGLIGIDVRVSKVESLLNINSPDVLIIGIWGMGGIGKTTIAEVVCNKVRSRFEGIFFANFRHQSDLQRSFLSQLLGQETLNTVGSLSFRDPFVRDRLSRKKLFIVLDDVHNSMALEEWRDLLDDRNSSFGPGSKVLITSRDKQVLKNVVDETYKVERLDYEEAIQLFNLKALKNCITTIDQRHLIEQIERHVQGNPLALKVLGSSLYGKSIEEWRSALNKLDQDPQIERALRISYDGLDSEQKSIFLDIAHFFVGWWQDQATRILDGFYGRSVIFDISTLIDKCLITTTYDNRLQMHDLLQEMAFNIVRAESDFPGERSRLCHLPDVVQVLEENKGTRKIKGISLDTSKLSRQIHLKSDAFAMMDGLRFLNFYGHRNSKEDKMLYVIPPTGLEYLPNELRYLQWIGFPSKSLPPSFRAEHLVELHLWGSKLVKLWTGVKDVGNLRRIDLSYSEYLTELPDLSMAKNLQSLKLEYCESLTEVPSSLQYLDKLETEVLRKLFTSSCLDLTTSPTISQNMKSLRLWETSIKEVPQSIAGKLKVLSLSGCSKMTKFPEISSIQFLIRLQVLSLSGCSKLESFPEITVPIKSLQRLYLSKTGIKAIPSISFKHMTSLKSLKLDGTPLKELPSSIQFLTGLESLEMSGCSKLESFPEITVLMESLKILDLSNTGMKEIHSISFKHMTSLKALYLYGTPLKELPSSIQFLTGLESLGMSGCSKLESFPEITVPMESLQRLYLSKTGIKAIPSISFKHMTSLKMLKLDGTPLKKLPSSIQFLTGLESLVMSGCSKLESFPEITVPMESLQHLYLSRIGIKEIPSSFIKYMISLRSLFLDETPIKALPELPPSLRHLETHDCASLETAISIINIGRLWHNQLDFRNCFKLDQKPLVAALHLKIQSGEEIPDGGIQMVLPGSEIPEWFGDKGIGSSLTIQLPSNCHQLKGIAFCLVFLLPIPFHKVYCNYHVKGKNGKHDEVVFASREEQTLTNVLGSCDSDHMILHYELELVNHLRKYSGNEVTFKLYHLEVDVKGRKVDPDIRRPFKLKSCGVYLHFDENILADESSEEN</sequence>
<keyword evidence="3" id="KW-0677">Repeat</keyword>
<dbReference type="InterPro" id="IPR035897">
    <property type="entry name" value="Toll_tir_struct_dom_sf"/>
</dbReference>
<dbReference type="PROSITE" id="PS50104">
    <property type="entry name" value="TIR"/>
    <property type="match status" value="1"/>
</dbReference>
<dbReference type="InterPro" id="IPR011713">
    <property type="entry name" value="Leu-rich_rpt_3"/>
</dbReference>
<dbReference type="InterPro" id="IPR032675">
    <property type="entry name" value="LRR_dom_sf"/>
</dbReference>
<dbReference type="PANTHER" id="PTHR11017:SF479">
    <property type="entry name" value="DISEASE RESISTANCE PROTEIN (TIR-NBS-LRR CLASS) FAMILY"/>
    <property type="match status" value="1"/>
</dbReference>
<dbReference type="Pfam" id="PF20160">
    <property type="entry name" value="C-JID"/>
    <property type="match status" value="1"/>
</dbReference>
<dbReference type="Proteomes" id="UP001164929">
    <property type="component" value="Chromosome 19"/>
</dbReference>
<dbReference type="SUPFAM" id="SSF52200">
    <property type="entry name" value="Toll/Interleukin receptor TIR domain"/>
    <property type="match status" value="1"/>
</dbReference>
<dbReference type="EMBL" id="JAQIZT010000019">
    <property type="protein sequence ID" value="KAJ6951997.1"/>
    <property type="molecule type" value="Genomic_DNA"/>
</dbReference>
<dbReference type="GO" id="GO:0006952">
    <property type="term" value="P:defense response"/>
    <property type="evidence" value="ECO:0007669"/>
    <property type="project" value="InterPro"/>
</dbReference>
<evidence type="ECO:0000256" key="6">
    <source>
        <dbReference type="ARBA" id="ARBA00047304"/>
    </source>
</evidence>
<dbReference type="SUPFAM" id="SSF52058">
    <property type="entry name" value="L domain-like"/>
    <property type="match status" value="2"/>
</dbReference>
<dbReference type="Gene3D" id="1.10.8.430">
    <property type="entry name" value="Helical domain of apoptotic protease-activating factors"/>
    <property type="match status" value="1"/>
</dbReference>
<dbReference type="EC" id="3.2.2.6" evidence="1"/>
<dbReference type="PRINTS" id="PR00364">
    <property type="entry name" value="DISEASERSIST"/>
</dbReference>
<dbReference type="InterPro" id="IPR045344">
    <property type="entry name" value="C-JID"/>
</dbReference>
<dbReference type="Pfam" id="PF07725">
    <property type="entry name" value="LRR_3"/>
    <property type="match status" value="1"/>
</dbReference>
<dbReference type="InterPro" id="IPR044974">
    <property type="entry name" value="Disease_R_plants"/>
</dbReference>
<dbReference type="SUPFAM" id="SSF52540">
    <property type="entry name" value="P-loop containing nucleoside triphosphate hydrolases"/>
    <property type="match status" value="1"/>
</dbReference>
<dbReference type="Pfam" id="PF00931">
    <property type="entry name" value="NB-ARC"/>
    <property type="match status" value="1"/>
</dbReference>
<accession>A0AAD6L7W8</accession>
<comment type="caution">
    <text evidence="8">The sequence shown here is derived from an EMBL/GenBank/DDBJ whole genome shotgun (WGS) entry which is preliminary data.</text>
</comment>
<dbReference type="SMART" id="SM00255">
    <property type="entry name" value="TIR"/>
    <property type="match status" value="1"/>
</dbReference>
<evidence type="ECO:0000259" key="7">
    <source>
        <dbReference type="PROSITE" id="PS50104"/>
    </source>
</evidence>
<feature type="domain" description="TIR" evidence="7">
    <location>
        <begin position="45"/>
        <end position="211"/>
    </location>
</feature>
<keyword evidence="5" id="KW-0520">NAD</keyword>
<dbReference type="InterPro" id="IPR042197">
    <property type="entry name" value="Apaf_helical"/>
</dbReference>
<dbReference type="GO" id="GO:0061809">
    <property type="term" value="F:NAD+ nucleosidase activity, cyclic ADP-ribose generating"/>
    <property type="evidence" value="ECO:0007669"/>
    <property type="project" value="UniProtKB-EC"/>
</dbReference>
<name>A0AAD6L7W8_9ROSI</name>
<dbReference type="InterPro" id="IPR001611">
    <property type="entry name" value="Leu-rich_rpt"/>
</dbReference>
<dbReference type="InterPro" id="IPR000157">
    <property type="entry name" value="TIR_dom"/>
</dbReference>
<proteinExistence type="predicted"/>
<keyword evidence="2" id="KW-0433">Leucine-rich repeat</keyword>
<reference evidence="8" key="1">
    <citation type="journal article" date="2023" name="Mol. Ecol. Resour.">
        <title>Chromosome-level genome assembly of a triploid poplar Populus alba 'Berolinensis'.</title>
        <authorList>
            <person name="Chen S."/>
            <person name="Yu Y."/>
            <person name="Wang X."/>
            <person name="Wang S."/>
            <person name="Zhang T."/>
            <person name="Zhou Y."/>
            <person name="He R."/>
            <person name="Meng N."/>
            <person name="Wang Y."/>
            <person name="Liu W."/>
            <person name="Liu Z."/>
            <person name="Liu J."/>
            <person name="Guo Q."/>
            <person name="Huang H."/>
            <person name="Sederoff R.R."/>
            <person name="Wang G."/>
            <person name="Qu G."/>
            <person name="Chen S."/>
        </authorList>
    </citation>
    <scope>NUCLEOTIDE SEQUENCE</scope>
    <source>
        <strain evidence="8">SC-2020</strain>
    </source>
</reference>
<dbReference type="Pfam" id="PF13855">
    <property type="entry name" value="LRR_8"/>
    <property type="match status" value="3"/>
</dbReference>
<dbReference type="SMART" id="SM00369">
    <property type="entry name" value="LRR_TYP"/>
    <property type="match status" value="8"/>
</dbReference>
<dbReference type="PANTHER" id="PTHR11017">
    <property type="entry name" value="LEUCINE-RICH REPEAT-CONTAINING PROTEIN"/>
    <property type="match status" value="1"/>
</dbReference>
<organism evidence="8 9">
    <name type="scientific">Populus alba x Populus x berolinensis</name>
    <dbReference type="NCBI Taxonomy" id="444605"/>
    <lineage>
        <taxon>Eukaryota</taxon>
        <taxon>Viridiplantae</taxon>
        <taxon>Streptophyta</taxon>
        <taxon>Embryophyta</taxon>
        <taxon>Tracheophyta</taxon>
        <taxon>Spermatophyta</taxon>
        <taxon>Magnoliopsida</taxon>
        <taxon>eudicotyledons</taxon>
        <taxon>Gunneridae</taxon>
        <taxon>Pentapetalae</taxon>
        <taxon>rosids</taxon>
        <taxon>fabids</taxon>
        <taxon>Malpighiales</taxon>
        <taxon>Salicaceae</taxon>
        <taxon>Saliceae</taxon>
        <taxon>Populus</taxon>
    </lineage>
</organism>
<evidence type="ECO:0000256" key="1">
    <source>
        <dbReference type="ARBA" id="ARBA00011982"/>
    </source>
</evidence>
<dbReference type="InterPro" id="IPR002182">
    <property type="entry name" value="NB-ARC"/>
</dbReference>
<dbReference type="Gene3D" id="3.40.50.10140">
    <property type="entry name" value="Toll/interleukin-1 receptor homology (TIR) domain"/>
    <property type="match status" value="1"/>
</dbReference>
<evidence type="ECO:0000256" key="5">
    <source>
        <dbReference type="ARBA" id="ARBA00023027"/>
    </source>
</evidence>
<dbReference type="InterPro" id="IPR003591">
    <property type="entry name" value="Leu-rich_rpt_typical-subtyp"/>
</dbReference>
<evidence type="ECO:0000313" key="8">
    <source>
        <dbReference type="EMBL" id="KAJ6951997.1"/>
    </source>
</evidence>
<gene>
    <name evidence="8" type="ORF">NC653_041229</name>
</gene>
<dbReference type="Gene3D" id="3.80.10.10">
    <property type="entry name" value="Ribonuclease Inhibitor"/>
    <property type="match status" value="4"/>
</dbReference>
<dbReference type="FunFam" id="3.40.50.10140:FF:000007">
    <property type="entry name" value="Disease resistance protein (TIR-NBS-LRR class)"/>
    <property type="match status" value="1"/>
</dbReference>
<dbReference type="InterPro" id="IPR027417">
    <property type="entry name" value="P-loop_NTPase"/>
</dbReference>
<dbReference type="Pfam" id="PF23282">
    <property type="entry name" value="WHD_ROQ1"/>
    <property type="match status" value="1"/>
</dbReference>
<dbReference type="GO" id="GO:0007165">
    <property type="term" value="P:signal transduction"/>
    <property type="evidence" value="ECO:0007669"/>
    <property type="project" value="InterPro"/>
</dbReference>
<dbReference type="InterPro" id="IPR058192">
    <property type="entry name" value="WHD_ROQ1-like"/>
</dbReference>
<evidence type="ECO:0000313" key="9">
    <source>
        <dbReference type="Proteomes" id="UP001164929"/>
    </source>
</evidence>